<dbReference type="InterPro" id="IPR029058">
    <property type="entry name" value="AB_hydrolase_fold"/>
</dbReference>
<keyword evidence="1 4" id="KW-0378">Hydrolase</keyword>
<dbReference type="PANTHER" id="PTHR46118:SF4">
    <property type="entry name" value="PROTEIN ABHD11"/>
    <property type="match status" value="1"/>
</dbReference>
<dbReference type="AlphaFoldDB" id="A0A1G5SAU7"/>
<gene>
    <name evidence="4" type="ORF">NSMM_150061</name>
</gene>
<dbReference type="Pfam" id="PF12146">
    <property type="entry name" value="Hydrolase_4"/>
    <property type="match status" value="1"/>
</dbReference>
<dbReference type="EMBL" id="FMWO01000020">
    <property type="protein sequence ID" value="SCZ84323.1"/>
    <property type="molecule type" value="Genomic_DNA"/>
</dbReference>
<evidence type="ECO:0000256" key="2">
    <source>
        <dbReference type="SAM" id="Phobius"/>
    </source>
</evidence>
<dbReference type="SUPFAM" id="SSF53474">
    <property type="entry name" value="alpha/beta-Hydrolases"/>
    <property type="match status" value="1"/>
</dbReference>
<reference evidence="4 5" key="1">
    <citation type="submission" date="2016-10" db="EMBL/GenBank/DDBJ databases">
        <authorList>
            <person name="de Groot N.N."/>
        </authorList>
    </citation>
    <scope>NUCLEOTIDE SEQUENCE [LARGE SCALE GENOMIC DNA]</scope>
    <source>
        <strain evidence="4">1</strain>
    </source>
</reference>
<dbReference type="GO" id="GO:0016787">
    <property type="term" value="F:hydrolase activity"/>
    <property type="evidence" value="ECO:0007669"/>
    <property type="project" value="UniProtKB-KW"/>
</dbReference>
<evidence type="ECO:0000313" key="5">
    <source>
        <dbReference type="Proteomes" id="UP000198729"/>
    </source>
</evidence>
<name>A0A1G5SAU7_9PROT</name>
<dbReference type="Proteomes" id="UP000198729">
    <property type="component" value="Unassembled WGS sequence"/>
</dbReference>
<evidence type="ECO:0000259" key="3">
    <source>
        <dbReference type="Pfam" id="PF12146"/>
    </source>
</evidence>
<accession>A0A1G5SAU7</accession>
<keyword evidence="2" id="KW-0812">Transmembrane</keyword>
<dbReference type="STRING" id="51642.NSMM_150061"/>
<feature type="domain" description="Serine aminopeptidase S33" evidence="3">
    <location>
        <begin position="23"/>
        <end position="252"/>
    </location>
</feature>
<keyword evidence="2" id="KW-0472">Membrane</keyword>
<feature type="transmembrane region" description="Helical" evidence="2">
    <location>
        <begin position="139"/>
        <end position="158"/>
    </location>
</feature>
<keyword evidence="5" id="KW-1185">Reference proteome</keyword>
<proteinExistence type="predicted"/>
<evidence type="ECO:0000313" key="4">
    <source>
        <dbReference type="EMBL" id="SCZ84323.1"/>
    </source>
</evidence>
<keyword evidence="2" id="KW-1133">Transmembrane helix</keyword>
<dbReference type="PANTHER" id="PTHR46118">
    <property type="entry name" value="PROTEIN ABHD11"/>
    <property type="match status" value="1"/>
</dbReference>
<protein>
    <submittedName>
        <fullName evidence="4">Alpha/beta hydrolase</fullName>
    </submittedName>
</protein>
<evidence type="ECO:0000256" key="1">
    <source>
        <dbReference type="ARBA" id="ARBA00022801"/>
    </source>
</evidence>
<dbReference type="RefSeq" id="WP_090283707.1">
    <property type="nucleotide sequence ID" value="NZ_FMWO01000020.1"/>
</dbReference>
<dbReference type="InterPro" id="IPR022742">
    <property type="entry name" value="Hydrolase_4"/>
</dbReference>
<sequence>MEITEHCTASGMFYRRHGDQAGHAALVLCHGLASNSSRWQELCEQLDLPPGWCALVPDLRGHGNSAWQGQIGHAQWLADLEQMLTAESIQHHVISGHCLGANLALQYAVRRPSGCLGMILIEPMLPQARQGYLRVLGKLRWLLLVVAFLIVMGNRIGIYRRQLPRLDLYELDRFTRQVMQTDPSNSALLQRYAAPLDDLRYMHSAAYLQALHATLQPLPSFDHLNLPCLVMLSSGGLFGDPALTQRALECLPQVEIHQLNAQHWLPTEQPDAMRLLMQRWLKLRV</sequence>
<dbReference type="OrthoDB" id="9793083at2"/>
<dbReference type="Gene3D" id="3.40.50.1820">
    <property type="entry name" value="alpha/beta hydrolase"/>
    <property type="match status" value="1"/>
</dbReference>
<organism evidence="4 5">
    <name type="scientific">Nitrosomonas mobilis</name>
    <dbReference type="NCBI Taxonomy" id="51642"/>
    <lineage>
        <taxon>Bacteria</taxon>
        <taxon>Pseudomonadati</taxon>
        <taxon>Pseudomonadota</taxon>
        <taxon>Betaproteobacteria</taxon>
        <taxon>Nitrosomonadales</taxon>
        <taxon>Nitrosomonadaceae</taxon>
        <taxon>Nitrosomonas</taxon>
    </lineage>
</organism>